<dbReference type="InterPro" id="IPR002941">
    <property type="entry name" value="DNA_methylase_N4/N6"/>
</dbReference>
<evidence type="ECO:0000259" key="5">
    <source>
        <dbReference type="Pfam" id="PF01555"/>
    </source>
</evidence>
<evidence type="ECO:0000256" key="2">
    <source>
        <dbReference type="ARBA" id="ARBA00022603"/>
    </source>
</evidence>
<keyword evidence="2" id="KW-0489">Methyltransferase</keyword>
<feature type="domain" description="DNA methylase N-4/N-6" evidence="5">
    <location>
        <begin position="40"/>
        <end position="234"/>
    </location>
</feature>
<dbReference type="InterPro" id="IPR029063">
    <property type="entry name" value="SAM-dependent_MTases_sf"/>
</dbReference>
<evidence type="ECO:0000313" key="7">
    <source>
        <dbReference type="Proteomes" id="UP000218327"/>
    </source>
</evidence>
<dbReference type="GO" id="GO:0003677">
    <property type="term" value="F:DNA binding"/>
    <property type="evidence" value="ECO:0007669"/>
    <property type="project" value="InterPro"/>
</dbReference>
<dbReference type="InterPro" id="IPR002052">
    <property type="entry name" value="DNA_methylase_N6_adenine_CS"/>
</dbReference>
<dbReference type="InterPro" id="IPR001091">
    <property type="entry name" value="RM_Methyltransferase"/>
</dbReference>
<dbReference type="Pfam" id="PF01555">
    <property type="entry name" value="N6_N4_Mtase"/>
    <property type="match status" value="1"/>
</dbReference>
<dbReference type="PANTHER" id="PTHR13370">
    <property type="entry name" value="RNA METHYLASE-RELATED"/>
    <property type="match status" value="1"/>
</dbReference>
<dbReference type="GO" id="GO:0005737">
    <property type="term" value="C:cytoplasm"/>
    <property type="evidence" value="ECO:0007669"/>
    <property type="project" value="TreeGrafter"/>
</dbReference>
<organism evidence="6 7">
    <name type="scientific">SAR86 cluster bacterium</name>
    <dbReference type="NCBI Taxonomy" id="2030880"/>
    <lineage>
        <taxon>Bacteria</taxon>
        <taxon>Pseudomonadati</taxon>
        <taxon>Pseudomonadota</taxon>
        <taxon>Gammaproteobacteria</taxon>
        <taxon>SAR86 cluster</taxon>
    </lineage>
</organism>
<dbReference type="Gene3D" id="3.40.50.150">
    <property type="entry name" value="Vaccinia Virus protein VP39"/>
    <property type="match status" value="1"/>
</dbReference>
<evidence type="ECO:0000313" key="6">
    <source>
        <dbReference type="EMBL" id="PCJ24125.1"/>
    </source>
</evidence>
<proteinExistence type="inferred from homology"/>
<comment type="similarity">
    <text evidence="1 4">Belongs to the N(4)/N(6)-methyltransferase family.</text>
</comment>
<dbReference type="GO" id="GO:0032259">
    <property type="term" value="P:methylation"/>
    <property type="evidence" value="ECO:0007669"/>
    <property type="project" value="UniProtKB-KW"/>
</dbReference>
<dbReference type="EC" id="2.1.1.-" evidence="4"/>
<dbReference type="PRINTS" id="PR00508">
    <property type="entry name" value="S21N4MTFRASE"/>
</dbReference>
<dbReference type="EMBL" id="NVVJ01000030">
    <property type="protein sequence ID" value="PCJ24125.1"/>
    <property type="molecule type" value="Genomic_DNA"/>
</dbReference>
<reference evidence="7" key="1">
    <citation type="submission" date="2017-08" db="EMBL/GenBank/DDBJ databases">
        <title>A dynamic microbial community with high functional redundancy inhabits the cold, oxic subseafloor aquifer.</title>
        <authorList>
            <person name="Tully B.J."/>
            <person name="Wheat C.G."/>
            <person name="Glazer B.T."/>
            <person name="Huber J.A."/>
        </authorList>
    </citation>
    <scope>NUCLEOTIDE SEQUENCE [LARGE SCALE GENOMIC DNA]</scope>
</reference>
<sequence length="262" mass="28761">MRNMKERTVTNPIIKEERIGGQRLLLGDCLSVMPLLGEFDAVVTDPPYELSSSSPGKAHHFGASLAKFDSQAYKAIVSGVDYTAVIDGLAAICNPFNMFCFCSNKQISKLMENCEARGYATTLLIWHKVNAAPFANGVWRGDIEYIVHSRGKGAVFQGNAIQKKKVSEAPIVVDKSHPTVKPQSIIKKYIRICSNEGQTILDPFMGSGTTLVACQKLGRMGTGIELDPEYFAIACKRVDEAARQPDMFVEPIKPPTQEGFDL</sequence>
<dbReference type="GO" id="GO:0008170">
    <property type="term" value="F:N-methyltransferase activity"/>
    <property type="evidence" value="ECO:0007669"/>
    <property type="project" value="InterPro"/>
</dbReference>
<evidence type="ECO:0000256" key="3">
    <source>
        <dbReference type="ARBA" id="ARBA00022679"/>
    </source>
</evidence>
<keyword evidence="3" id="KW-0808">Transferase</keyword>
<accession>A0A2A5AY18</accession>
<dbReference type="AlphaFoldDB" id="A0A2A5AY18"/>
<dbReference type="SUPFAM" id="SSF53335">
    <property type="entry name" value="S-adenosyl-L-methionine-dependent methyltransferases"/>
    <property type="match status" value="1"/>
</dbReference>
<evidence type="ECO:0000256" key="1">
    <source>
        <dbReference type="ARBA" id="ARBA00006594"/>
    </source>
</evidence>
<evidence type="ECO:0000256" key="4">
    <source>
        <dbReference type="RuleBase" id="RU362026"/>
    </source>
</evidence>
<dbReference type="Proteomes" id="UP000218327">
    <property type="component" value="Unassembled WGS sequence"/>
</dbReference>
<gene>
    <name evidence="6" type="ORF">COA96_10290</name>
</gene>
<name>A0A2A5AY18_9GAMM</name>
<dbReference type="PROSITE" id="PS00092">
    <property type="entry name" value="N6_MTASE"/>
    <property type="match status" value="1"/>
</dbReference>
<comment type="caution">
    <text evidence="6">The sequence shown here is derived from an EMBL/GenBank/DDBJ whole genome shotgun (WGS) entry which is preliminary data.</text>
</comment>
<protein>
    <recommendedName>
        <fullName evidence="4">Methyltransferase</fullName>
        <ecNumber evidence="4">2.1.1.-</ecNumber>
    </recommendedName>
</protein>
<dbReference type="PANTHER" id="PTHR13370:SF3">
    <property type="entry name" value="TRNA (GUANINE(10)-N2)-METHYLTRANSFERASE HOMOLOG"/>
    <property type="match status" value="1"/>
</dbReference>